<name>A0A023F685_TRIIF</name>
<dbReference type="EMBL" id="GBBI01001984">
    <property type="protein sequence ID" value="JAC16728.1"/>
    <property type="molecule type" value="mRNA"/>
</dbReference>
<comment type="similarity">
    <text evidence="9">Belongs to the DEAD box helicase family.</text>
</comment>
<dbReference type="PROSITE" id="PS00039">
    <property type="entry name" value="DEAD_ATP_HELICASE"/>
    <property type="match status" value="1"/>
</dbReference>
<evidence type="ECO:0000256" key="4">
    <source>
        <dbReference type="ARBA" id="ARBA00022806"/>
    </source>
</evidence>
<evidence type="ECO:0000256" key="10">
    <source>
        <dbReference type="SAM" id="MobiDB-lite"/>
    </source>
</evidence>
<dbReference type="EC" id="3.6.4.13" evidence="1"/>
<dbReference type="SMART" id="SM00490">
    <property type="entry name" value="HELICc"/>
    <property type="match status" value="1"/>
</dbReference>
<keyword evidence="5 9" id="KW-0067">ATP-binding</keyword>
<evidence type="ECO:0000256" key="1">
    <source>
        <dbReference type="ARBA" id="ARBA00012552"/>
    </source>
</evidence>
<evidence type="ECO:0000259" key="11">
    <source>
        <dbReference type="PROSITE" id="PS51192"/>
    </source>
</evidence>
<reference evidence="14" key="1">
    <citation type="journal article" date="2014" name="PLoS Negl. Trop. Dis.">
        <title>An updated insight into the Sialotranscriptome of Triatoma infestans: developmental stage and geographic variations.</title>
        <authorList>
            <person name="Schwarz A."/>
            <person name="Medrano-Mercado N."/>
            <person name="Schaub G.A."/>
            <person name="Struchiner C.J."/>
            <person name="Bargues M.D."/>
            <person name="Levy M.Z."/>
            <person name="Ribeiro J.M."/>
        </authorList>
    </citation>
    <scope>NUCLEOTIDE SEQUENCE</scope>
    <source>
        <strain evidence="14">Chile</strain>
        <tissue evidence="14">Salivary glands</tissue>
    </source>
</reference>
<feature type="domain" description="Helicase C-terminal" evidence="12">
    <location>
        <begin position="445"/>
        <end position="591"/>
    </location>
</feature>
<dbReference type="InterPro" id="IPR044763">
    <property type="entry name" value="Ded1/Dbp1_DEADc"/>
</dbReference>
<dbReference type="PROSITE" id="PS51195">
    <property type="entry name" value="Q_MOTIF"/>
    <property type="match status" value="1"/>
</dbReference>
<dbReference type="InterPro" id="IPR014001">
    <property type="entry name" value="Helicase_ATP-bd"/>
</dbReference>
<evidence type="ECO:0000256" key="6">
    <source>
        <dbReference type="ARBA" id="ARBA00022884"/>
    </source>
</evidence>
<keyword evidence="3 9" id="KW-0378">Hydrolase</keyword>
<dbReference type="PROSITE" id="PS51192">
    <property type="entry name" value="HELICASE_ATP_BIND_1"/>
    <property type="match status" value="1"/>
</dbReference>
<dbReference type="InterPro" id="IPR027417">
    <property type="entry name" value="P-loop_NTPase"/>
</dbReference>
<feature type="domain" description="Helicase ATP-binding" evidence="11">
    <location>
        <begin position="235"/>
        <end position="418"/>
    </location>
</feature>
<feature type="non-terminal residue" evidence="14">
    <location>
        <position position="1"/>
    </location>
</feature>
<feature type="region of interest" description="Disordered" evidence="10">
    <location>
        <begin position="1"/>
        <end position="175"/>
    </location>
</feature>
<dbReference type="FunFam" id="3.40.50.300:FF:000397">
    <property type="entry name" value="Probable ATP-dependent RNA helicase DDX4"/>
    <property type="match status" value="1"/>
</dbReference>
<feature type="compositionally biased region" description="Polar residues" evidence="10">
    <location>
        <begin position="7"/>
        <end position="20"/>
    </location>
</feature>
<keyword evidence="6" id="KW-0694">RNA-binding</keyword>
<dbReference type="CDD" id="cd18787">
    <property type="entry name" value="SF2_C_DEAD"/>
    <property type="match status" value="1"/>
</dbReference>
<feature type="region of interest" description="Disordered" evidence="10">
    <location>
        <begin position="590"/>
        <end position="635"/>
    </location>
</feature>
<evidence type="ECO:0000259" key="12">
    <source>
        <dbReference type="PROSITE" id="PS51194"/>
    </source>
</evidence>
<dbReference type="AlphaFoldDB" id="A0A023F685"/>
<feature type="compositionally biased region" description="Polar residues" evidence="10">
    <location>
        <begin position="616"/>
        <end position="625"/>
    </location>
</feature>
<dbReference type="Gene3D" id="3.40.50.300">
    <property type="entry name" value="P-loop containing nucleotide triphosphate hydrolases"/>
    <property type="match status" value="2"/>
</dbReference>
<dbReference type="GO" id="GO:0003723">
    <property type="term" value="F:RNA binding"/>
    <property type="evidence" value="ECO:0007669"/>
    <property type="project" value="UniProtKB-KW"/>
</dbReference>
<dbReference type="PROSITE" id="PS51194">
    <property type="entry name" value="HELICASE_CTER"/>
    <property type="match status" value="1"/>
</dbReference>
<feature type="compositionally biased region" description="Low complexity" evidence="10">
    <location>
        <begin position="590"/>
        <end position="599"/>
    </location>
</feature>
<dbReference type="InterPro" id="IPR001650">
    <property type="entry name" value="Helicase_C-like"/>
</dbReference>
<dbReference type="GO" id="GO:0005524">
    <property type="term" value="F:ATP binding"/>
    <property type="evidence" value="ECO:0007669"/>
    <property type="project" value="UniProtKB-KW"/>
</dbReference>
<comment type="catalytic activity">
    <reaction evidence="7">
        <text>ATP + H2O = ADP + phosphate + H(+)</text>
        <dbReference type="Rhea" id="RHEA:13065"/>
        <dbReference type="ChEBI" id="CHEBI:15377"/>
        <dbReference type="ChEBI" id="CHEBI:15378"/>
        <dbReference type="ChEBI" id="CHEBI:30616"/>
        <dbReference type="ChEBI" id="CHEBI:43474"/>
        <dbReference type="ChEBI" id="CHEBI:456216"/>
        <dbReference type="EC" id="3.6.4.13"/>
    </reaction>
</comment>
<evidence type="ECO:0000256" key="5">
    <source>
        <dbReference type="ARBA" id="ARBA00022840"/>
    </source>
</evidence>
<dbReference type="Pfam" id="PF00271">
    <property type="entry name" value="Helicase_C"/>
    <property type="match status" value="1"/>
</dbReference>
<evidence type="ECO:0000256" key="9">
    <source>
        <dbReference type="RuleBase" id="RU000492"/>
    </source>
</evidence>
<keyword evidence="4 9" id="KW-0347">Helicase</keyword>
<dbReference type="GO" id="GO:0031047">
    <property type="term" value="P:regulatory ncRNA-mediated gene silencing"/>
    <property type="evidence" value="ECO:0007669"/>
    <property type="project" value="UniProtKB-ARBA"/>
</dbReference>
<keyword evidence="2 9" id="KW-0547">Nucleotide-binding</keyword>
<dbReference type="SMART" id="SM00487">
    <property type="entry name" value="DEXDc"/>
    <property type="match status" value="1"/>
</dbReference>
<dbReference type="InterPro" id="IPR000629">
    <property type="entry name" value="RNA-helicase_DEAD-box_CS"/>
</dbReference>
<evidence type="ECO:0000259" key="13">
    <source>
        <dbReference type="PROSITE" id="PS51195"/>
    </source>
</evidence>
<feature type="compositionally biased region" description="Basic and acidic residues" evidence="10">
    <location>
        <begin position="86"/>
        <end position="101"/>
    </location>
</feature>
<accession>A0A023F685</accession>
<evidence type="ECO:0000256" key="2">
    <source>
        <dbReference type="ARBA" id="ARBA00022741"/>
    </source>
</evidence>
<sequence>DDWGENPSPSVSKYDSANSGNMGGGGRYGGYGRRDRNNSFDNDDQDNGSDDYGHRGGGRASTTRGGRNFGTDGGSESRSSNFGRFGDGDDHRRGRGDDNQRGRGRGRRGGRNDNDSENGFGRRRNEDNSPSRSDDGDGRRVGGRRAEGNAEDRDEKPRERYIPPDPTDDEETMFGTGITSGINFSKYDNIRVKVSGENAVQPINSFEEAGLRELVYKNVKKSGYTIPTPIQKYALPTIMMGRDLMACAQTGSGKTAAFLIPIINTLLESPSELIITSTSVEPQAVIMSPTRELTIQIFNEARKFAHGSIIKVALAYGGTASYHQASVLMRGCHILVATPGRLNDFVSRDKVKFSSVRYFVLDEADRMLDMGFKPEIEKMLLHESMVPVGQRLTMMFSATFPEDIQRLAQDYLNNYLFIAVGIVGGACADVQQIFAEVARFDKKEKLKEILSETDDKDKTLVFVEQKRTADFIAAFLSENGFPTTSIHGDRLQSQREQALNDFKTGRMPTLVATAVAARGLDIKNVGHVINYDLPSTIEEYVHRIGRTGRVGNRGKATSFYDPNQDSSIADQLVTILAQTNQPVPEFLSSSTGVVKSESSNTGYNQGFGGRDVRRGPSQSFQTDRTPQQHEFEEEW</sequence>
<protein>
    <recommendedName>
        <fullName evidence="1">RNA helicase</fullName>
        <ecNumber evidence="1">3.6.4.13</ecNumber>
    </recommendedName>
</protein>
<dbReference type="PANTHER" id="PTHR47958">
    <property type="entry name" value="ATP-DEPENDENT RNA HELICASE DBP3"/>
    <property type="match status" value="1"/>
</dbReference>
<dbReference type="Pfam" id="PF00270">
    <property type="entry name" value="DEAD"/>
    <property type="match status" value="1"/>
</dbReference>
<feature type="compositionally biased region" description="Basic and acidic residues" evidence="10">
    <location>
        <begin position="626"/>
        <end position="635"/>
    </location>
</feature>
<dbReference type="InterPro" id="IPR011545">
    <property type="entry name" value="DEAD/DEAH_box_helicase_dom"/>
</dbReference>
<feature type="compositionally biased region" description="Gly residues" evidence="10">
    <location>
        <begin position="21"/>
        <end position="31"/>
    </location>
</feature>
<dbReference type="SUPFAM" id="SSF52540">
    <property type="entry name" value="P-loop containing nucleoside triphosphate hydrolases"/>
    <property type="match status" value="2"/>
</dbReference>
<dbReference type="FunFam" id="3.40.50.300:FF:000008">
    <property type="entry name" value="ATP-dependent RNA helicase RhlB"/>
    <property type="match status" value="1"/>
</dbReference>
<dbReference type="CDD" id="cd17967">
    <property type="entry name" value="DEADc_DDX3_DDX4"/>
    <property type="match status" value="1"/>
</dbReference>
<feature type="short sequence motif" description="Q motif" evidence="8">
    <location>
        <begin position="204"/>
        <end position="232"/>
    </location>
</feature>
<dbReference type="GO" id="GO:0003724">
    <property type="term" value="F:RNA helicase activity"/>
    <property type="evidence" value="ECO:0007669"/>
    <property type="project" value="UniProtKB-EC"/>
</dbReference>
<dbReference type="InterPro" id="IPR014014">
    <property type="entry name" value="RNA_helicase_DEAD_Q_motif"/>
</dbReference>
<evidence type="ECO:0000256" key="8">
    <source>
        <dbReference type="PROSITE-ProRule" id="PRU00552"/>
    </source>
</evidence>
<evidence type="ECO:0000256" key="3">
    <source>
        <dbReference type="ARBA" id="ARBA00022801"/>
    </source>
</evidence>
<feature type="domain" description="DEAD-box RNA helicase Q" evidence="13">
    <location>
        <begin position="204"/>
        <end position="232"/>
    </location>
</feature>
<dbReference type="GO" id="GO:0016787">
    <property type="term" value="F:hydrolase activity"/>
    <property type="evidence" value="ECO:0007669"/>
    <property type="project" value="UniProtKB-KW"/>
</dbReference>
<evidence type="ECO:0000313" key="14">
    <source>
        <dbReference type="EMBL" id="JAC16728.1"/>
    </source>
</evidence>
<organism evidence="14">
    <name type="scientific">Triatoma infestans</name>
    <name type="common">Assassin bug</name>
    <dbReference type="NCBI Taxonomy" id="30076"/>
    <lineage>
        <taxon>Eukaryota</taxon>
        <taxon>Metazoa</taxon>
        <taxon>Ecdysozoa</taxon>
        <taxon>Arthropoda</taxon>
        <taxon>Hexapoda</taxon>
        <taxon>Insecta</taxon>
        <taxon>Pterygota</taxon>
        <taxon>Neoptera</taxon>
        <taxon>Paraneoptera</taxon>
        <taxon>Hemiptera</taxon>
        <taxon>Heteroptera</taxon>
        <taxon>Panheteroptera</taxon>
        <taxon>Cimicomorpha</taxon>
        <taxon>Reduviidae</taxon>
        <taxon>Triatominae</taxon>
        <taxon>Triatoma</taxon>
    </lineage>
</organism>
<proteinExistence type="evidence at transcript level"/>
<feature type="compositionally biased region" description="Basic and acidic residues" evidence="10">
    <location>
        <begin position="123"/>
        <end position="162"/>
    </location>
</feature>
<evidence type="ECO:0000256" key="7">
    <source>
        <dbReference type="ARBA" id="ARBA00047984"/>
    </source>
</evidence>